<dbReference type="AlphaFoldDB" id="A0A3P6BNY2"/>
<organism evidence="1">
    <name type="scientific">Brassica campestris</name>
    <name type="common">Field mustard</name>
    <dbReference type="NCBI Taxonomy" id="3711"/>
    <lineage>
        <taxon>Eukaryota</taxon>
        <taxon>Viridiplantae</taxon>
        <taxon>Streptophyta</taxon>
        <taxon>Embryophyta</taxon>
        <taxon>Tracheophyta</taxon>
        <taxon>Spermatophyta</taxon>
        <taxon>Magnoliopsida</taxon>
        <taxon>eudicotyledons</taxon>
        <taxon>Gunneridae</taxon>
        <taxon>Pentapetalae</taxon>
        <taxon>rosids</taxon>
        <taxon>malvids</taxon>
        <taxon>Brassicales</taxon>
        <taxon>Brassicaceae</taxon>
        <taxon>Brassiceae</taxon>
        <taxon>Brassica</taxon>
    </lineage>
</organism>
<gene>
    <name evidence="1" type="ORF">BRAA08T34995Z</name>
</gene>
<sequence length="46" mass="5066">MELCSAQRPSCYTPIRRGGFTVVTRGSTYRGERSSCGSSDVYVKCI</sequence>
<evidence type="ECO:0000313" key="1">
    <source>
        <dbReference type="EMBL" id="VDD07323.1"/>
    </source>
</evidence>
<proteinExistence type="predicted"/>
<accession>A0A3P6BNY2</accession>
<dbReference type="EMBL" id="LR031575">
    <property type="protein sequence ID" value="VDD07323.1"/>
    <property type="molecule type" value="Genomic_DNA"/>
</dbReference>
<reference evidence="1" key="1">
    <citation type="submission" date="2018-11" db="EMBL/GenBank/DDBJ databases">
        <authorList>
            <consortium name="Genoscope - CEA"/>
            <person name="William W."/>
        </authorList>
    </citation>
    <scope>NUCLEOTIDE SEQUENCE</scope>
</reference>
<name>A0A3P6BNY2_BRACM</name>
<protein>
    <submittedName>
        <fullName evidence="1">Uncharacterized protein</fullName>
    </submittedName>
</protein>